<name>A0AAD5QJQ3_PARTN</name>
<keyword evidence="2" id="KW-1185">Reference proteome</keyword>
<reference evidence="1" key="1">
    <citation type="submission" date="2021-06" db="EMBL/GenBank/DDBJ databases">
        <title>Parelaphostrongylus tenuis whole genome reference sequence.</title>
        <authorList>
            <person name="Garwood T.J."/>
            <person name="Larsen P.A."/>
            <person name="Fountain-Jones N.M."/>
            <person name="Garbe J.R."/>
            <person name="Macchietto M.G."/>
            <person name="Kania S.A."/>
            <person name="Gerhold R.W."/>
            <person name="Richards J.E."/>
            <person name="Wolf T.M."/>
        </authorList>
    </citation>
    <scope>NUCLEOTIDE SEQUENCE</scope>
    <source>
        <strain evidence="1">MNPRO001-30</strain>
        <tissue evidence="1">Meninges</tissue>
    </source>
</reference>
<dbReference type="PANTHER" id="PTHR12894">
    <property type="entry name" value="CNH DOMAIN CONTAINING"/>
    <property type="match status" value="1"/>
</dbReference>
<dbReference type="GO" id="GO:0034058">
    <property type="term" value="P:endosomal vesicle fusion"/>
    <property type="evidence" value="ECO:0007669"/>
    <property type="project" value="TreeGrafter"/>
</dbReference>
<organism evidence="1 2">
    <name type="scientific">Parelaphostrongylus tenuis</name>
    <name type="common">Meningeal worm</name>
    <dbReference type="NCBI Taxonomy" id="148309"/>
    <lineage>
        <taxon>Eukaryota</taxon>
        <taxon>Metazoa</taxon>
        <taxon>Ecdysozoa</taxon>
        <taxon>Nematoda</taxon>
        <taxon>Chromadorea</taxon>
        <taxon>Rhabditida</taxon>
        <taxon>Rhabditina</taxon>
        <taxon>Rhabditomorpha</taxon>
        <taxon>Strongyloidea</taxon>
        <taxon>Metastrongylidae</taxon>
        <taxon>Parelaphostrongylus</taxon>
    </lineage>
</organism>
<sequence>MWLLAKEDSKAWEIWRRLSCREFQDSAFRVGDLVTRVPSITDRKLLIDVLLWLIPLSPTQCIKTVVDNSLLDHKAMKEVLRNDAKLLRIYLEMIPVTEEVAKDLCNIYINDLTAGDLRCRRRFRHLLMKISATDRDLMYDRLPSECGVERLLCDNSQSPADILDKVVTTHNDYDAAELICSHYSSTQPDVCLRLLKFLEDSAVDDAESRMRSLLKCMGDIADPKKVITALPESAGIDQVATFLTRAIAKKQSERHVLRSKVCLLERKMEIDKLSLPNDKVVIKDKAMCMVCKEALSFSDGLTYLSTGYVIHSKCMKI</sequence>
<dbReference type="Proteomes" id="UP001196413">
    <property type="component" value="Unassembled WGS sequence"/>
</dbReference>
<proteinExistence type="predicted"/>
<evidence type="ECO:0008006" key="3">
    <source>
        <dbReference type="Google" id="ProtNLM"/>
    </source>
</evidence>
<evidence type="ECO:0000313" key="1">
    <source>
        <dbReference type="EMBL" id="KAJ1352074.1"/>
    </source>
</evidence>
<accession>A0AAD5QJQ3</accession>
<dbReference type="GO" id="GO:0006914">
    <property type="term" value="P:autophagy"/>
    <property type="evidence" value="ECO:0007669"/>
    <property type="project" value="TreeGrafter"/>
</dbReference>
<comment type="caution">
    <text evidence="1">The sequence shown here is derived from an EMBL/GenBank/DDBJ whole genome shotgun (WGS) entry which is preliminary data.</text>
</comment>
<dbReference type="EMBL" id="JAHQIW010001301">
    <property type="protein sequence ID" value="KAJ1352074.1"/>
    <property type="molecule type" value="Genomic_DNA"/>
</dbReference>
<dbReference type="AlphaFoldDB" id="A0AAD5QJQ3"/>
<dbReference type="GO" id="GO:0005737">
    <property type="term" value="C:cytoplasm"/>
    <property type="evidence" value="ECO:0007669"/>
    <property type="project" value="TreeGrafter"/>
</dbReference>
<gene>
    <name evidence="1" type="ORF">KIN20_008264</name>
</gene>
<dbReference type="InterPro" id="IPR032914">
    <property type="entry name" value="Vam6/VPS39/TRAP1"/>
</dbReference>
<dbReference type="PANTHER" id="PTHR12894:SF27">
    <property type="entry name" value="TRANSFORMING GROWTH FACTOR-BETA RECEPTOR-ASSOCIATED PROTEIN 1"/>
    <property type="match status" value="1"/>
</dbReference>
<protein>
    <recommendedName>
        <fullName evidence="3">Vacuolar sorting protein 39/Transforming growth factor beta receptor-associated domain-containing protein</fullName>
    </recommendedName>
</protein>
<dbReference type="GO" id="GO:0016020">
    <property type="term" value="C:membrane"/>
    <property type="evidence" value="ECO:0007669"/>
    <property type="project" value="TreeGrafter"/>
</dbReference>
<evidence type="ECO:0000313" key="2">
    <source>
        <dbReference type="Proteomes" id="UP001196413"/>
    </source>
</evidence>